<sequence length="455" mass="52185">MRKRYPIEFSAKIDDVVYYPAEFPLNGTTLKIAFGSKSVAAIILPHPEAENVIVISKNIQAQLKMPELTSQLHLFVENETLFIGPLVGIFTAGFTPFPLRPVGDRSLFFAKLLSVQKSVGVLPFVFGEKHIDWENGLIKGYFYQQKGWEIIEVPFPNVIYDRLPNRRTEKLFELKKVKERLQNDYLIPCYNPGFFNKLEIHERLLQEDALSQYLPETHPFTSFSNIERMLADYGHVYIKPINGSLGFGVHQIIYDKRGGDYYCRYRDEHGKNKLKKFASLEILMRHIFSNQSLSKMLIQQGIDLIRNEKRQIDFRIHTNKDESGTWQVTAMAAKIAGPGSVTTHINNGGAIRTIEEVFPDENDQQAFLEKLTDAALELSKGIEKNIDGFIGEIGFDMGIDRNGRIWLFEANSKPGRSIFKHPRLKEFELLTRKFSLAFAVFLAEQAITKPEEVFK</sequence>
<dbReference type="AlphaFoldDB" id="A0A2N5GJD8"/>
<dbReference type="SUPFAM" id="SSF56059">
    <property type="entry name" value="Glutathione synthetase ATP-binding domain-like"/>
    <property type="match status" value="1"/>
</dbReference>
<reference evidence="1 3" key="1">
    <citation type="submission" date="2017-11" db="EMBL/GenBank/DDBJ databases">
        <title>Comparitive Functional Genomics of Dry Heat Resistant strains isolated from the Viking Spacecraft.</title>
        <authorList>
            <person name="Seuylemezian A."/>
            <person name="Cooper K."/>
            <person name="Vaishampayan P."/>
        </authorList>
    </citation>
    <scope>NUCLEOTIDE SEQUENCE [LARGE SCALE GENOMIC DNA]</scope>
    <source>
        <strain evidence="1 3">M4.6</strain>
    </source>
</reference>
<comment type="caution">
    <text evidence="1">The sequence shown here is derived from an EMBL/GenBank/DDBJ whole genome shotgun (WGS) entry which is preliminary data.</text>
</comment>
<accession>A0A2N5GJD8</accession>
<keyword evidence="4" id="KW-1185">Reference proteome</keyword>
<dbReference type="OrthoDB" id="7869153at2"/>
<evidence type="ECO:0000313" key="2">
    <source>
        <dbReference type="EMBL" id="PLS00633.1"/>
    </source>
</evidence>
<gene>
    <name evidence="1" type="ORF">CU635_15610</name>
    <name evidence="2" type="ORF">CVD25_01720</name>
</gene>
<proteinExistence type="predicted"/>
<dbReference type="Proteomes" id="UP000234951">
    <property type="component" value="Unassembled WGS sequence"/>
</dbReference>
<dbReference type="EMBL" id="PGVD01000007">
    <property type="protein sequence ID" value="PLS00633.1"/>
    <property type="molecule type" value="Genomic_DNA"/>
</dbReference>
<evidence type="ECO:0000313" key="4">
    <source>
        <dbReference type="Proteomes" id="UP000235114"/>
    </source>
</evidence>
<organism evidence="1 3">
    <name type="scientific">Bacillus canaveralius</name>
    <dbReference type="NCBI Taxonomy" id="1403243"/>
    <lineage>
        <taxon>Bacteria</taxon>
        <taxon>Bacillati</taxon>
        <taxon>Bacillota</taxon>
        <taxon>Bacilli</taxon>
        <taxon>Bacillales</taxon>
        <taxon>Bacillaceae</taxon>
        <taxon>Bacillus</taxon>
    </lineage>
</organism>
<dbReference type="InterPro" id="IPR026838">
    <property type="entry name" value="YheC/D"/>
</dbReference>
<dbReference type="EMBL" id="PGVA01000038">
    <property type="protein sequence ID" value="PLR81186.1"/>
    <property type="molecule type" value="Genomic_DNA"/>
</dbReference>
<dbReference type="RefSeq" id="WP_101578311.1">
    <property type="nucleotide sequence ID" value="NZ_PGVA01000038.1"/>
</dbReference>
<dbReference type="Pfam" id="PF14398">
    <property type="entry name" value="ATPgrasp_YheCD"/>
    <property type="match status" value="1"/>
</dbReference>
<evidence type="ECO:0000313" key="3">
    <source>
        <dbReference type="Proteomes" id="UP000234951"/>
    </source>
</evidence>
<dbReference type="Proteomes" id="UP000235114">
    <property type="component" value="Unassembled WGS sequence"/>
</dbReference>
<protein>
    <submittedName>
        <fullName evidence="1">Glutathione synthetase</fullName>
    </submittedName>
</protein>
<name>A0A2N5GJD8_9BACI</name>
<evidence type="ECO:0000313" key="1">
    <source>
        <dbReference type="EMBL" id="PLR81186.1"/>
    </source>
</evidence>
<reference evidence="2 4" key="2">
    <citation type="submission" date="2017-12" db="EMBL/GenBank/DDBJ databases">
        <title>Comparative Functional Genomics of Dry Heat Resistant strains isolated from the Viking Spacecraft.</title>
        <authorList>
            <person name="Seuylemezian A."/>
            <person name="Cooper K."/>
            <person name="Vaishampayan P."/>
        </authorList>
    </citation>
    <scope>NUCLEOTIDE SEQUENCE [LARGE SCALE GENOMIC DNA]</scope>
    <source>
        <strain evidence="2 4">ATCC 29669</strain>
    </source>
</reference>